<dbReference type="PANTHER" id="PTHR46766">
    <property type="entry name" value="GLUTAMINE-RICH PROTEIN 2"/>
    <property type="match status" value="1"/>
</dbReference>
<comment type="caution">
    <text evidence="4">The sequence shown here is derived from an EMBL/GenBank/DDBJ whole genome shotgun (WGS) entry which is preliminary data.</text>
</comment>
<dbReference type="EMBL" id="LQOT01000040">
    <property type="protein sequence ID" value="ORV46016.1"/>
    <property type="molecule type" value="Genomic_DNA"/>
</dbReference>
<keyword evidence="5" id="KW-1185">Reference proteome</keyword>
<evidence type="ECO:0000259" key="3">
    <source>
        <dbReference type="Pfam" id="PF12484"/>
    </source>
</evidence>
<dbReference type="Pfam" id="PF12484">
    <property type="entry name" value="PPE-SVP"/>
    <property type="match status" value="1"/>
</dbReference>
<dbReference type="SUPFAM" id="SSF140459">
    <property type="entry name" value="PE/PPE dimer-like"/>
    <property type="match status" value="1"/>
</dbReference>
<accession>A0A1X1TNA9</accession>
<dbReference type="FunFam" id="1.20.1260.20:FF:000001">
    <property type="entry name" value="PPE family protein PPE41"/>
    <property type="match status" value="1"/>
</dbReference>
<evidence type="ECO:0000259" key="2">
    <source>
        <dbReference type="Pfam" id="PF00823"/>
    </source>
</evidence>
<dbReference type="InterPro" id="IPR000030">
    <property type="entry name" value="PPE_dom"/>
</dbReference>
<evidence type="ECO:0008006" key="6">
    <source>
        <dbReference type="Google" id="ProtNLM"/>
    </source>
</evidence>
<dbReference type="AlphaFoldDB" id="A0A1X1TNA9"/>
<organism evidence="4 5">
    <name type="scientific">Mycolicibacter engbaekii</name>
    <dbReference type="NCBI Taxonomy" id="188915"/>
    <lineage>
        <taxon>Bacteria</taxon>
        <taxon>Bacillati</taxon>
        <taxon>Actinomycetota</taxon>
        <taxon>Actinomycetes</taxon>
        <taxon>Mycobacteriales</taxon>
        <taxon>Mycobacteriaceae</taxon>
        <taxon>Mycolicibacter</taxon>
    </lineage>
</organism>
<dbReference type="InterPro" id="IPR022171">
    <property type="entry name" value="PPE_C"/>
</dbReference>
<sequence>MLDYGLLPPEITSARIYAGPGSGPLIASAAAWDGLAAQLEAFARGYASITASLEGHSWAGPAAAAMVVAAAPFAQWADSTAAQATQAASQARAAAAAYEAALAAIVPPTAVTANRTLVRQLSATNIFGQNTPAIATTEANYSEMWAQDTGVMYGYAASASHATELPPFAEPPPTTSPAGLAAQEAAVAGASGSAGAQDLTNLMSALPQQLESLSTGPGASASSITPMLKELLMIEEISMINTLSGPSTYALQLVRTFANGGSFLLASAKAAGSGAGAAAAAAGAAAAGAATAGAVEGGAGGAVLASVGEATSVGGLSAPNAWAEAVPVASMAEDAQFLSDVELATESEAGGLTPGMLGALPAAAAGGALARASVSHMLRVAPRRFKMPRHSAGG</sequence>
<dbReference type="GO" id="GO:0052572">
    <property type="term" value="P:response to host immune response"/>
    <property type="evidence" value="ECO:0007669"/>
    <property type="project" value="TreeGrafter"/>
</dbReference>
<comment type="similarity">
    <text evidence="1">Belongs to the mycobacterial PPE family.</text>
</comment>
<evidence type="ECO:0000256" key="1">
    <source>
        <dbReference type="ARBA" id="ARBA00010652"/>
    </source>
</evidence>
<dbReference type="Gene3D" id="1.20.1260.20">
    <property type="entry name" value="PPE superfamily"/>
    <property type="match status" value="1"/>
</dbReference>
<evidence type="ECO:0000313" key="5">
    <source>
        <dbReference type="Proteomes" id="UP000193465"/>
    </source>
</evidence>
<feature type="domain" description="PPE family C-terminal" evidence="3">
    <location>
        <begin position="305"/>
        <end position="389"/>
    </location>
</feature>
<dbReference type="PANTHER" id="PTHR46766:SF1">
    <property type="entry name" value="GLUTAMINE-RICH PROTEIN 2"/>
    <property type="match status" value="1"/>
</dbReference>
<feature type="domain" description="PPE" evidence="2">
    <location>
        <begin position="3"/>
        <end position="164"/>
    </location>
</feature>
<dbReference type="Pfam" id="PF00823">
    <property type="entry name" value="PPE"/>
    <property type="match status" value="1"/>
</dbReference>
<gene>
    <name evidence="4" type="ORF">AWC02_11860</name>
</gene>
<protein>
    <recommendedName>
        <fullName evidence="6">PPE family domain-containing protein</fullName>
    </recommendedName>
</protein>
<evidence type="ECO:0000313" key="4">
    <source>
        <dbReference type="EMBL" id="ORV46016.1"/>
    </source>
</evidence>
<dbReference type="InterPro" id="IPR038332">
    <property type="entry name" value="PPE_sf"/>
</dbReference>
<proteinExistence type="inferred from homology"/>
<name>A0A1X1TNA9_9MYCO</name>
<dbReference type="Proteomes" id="UP000193465">
    <property type="component" value="Unassembled WGS sequence"/>
</dbReference>
<dbReference type="RefSeq" id="WP_085128932.1">
    <property type="nucleotide sequence ID" value="NZ_LQOT01000040.1"/>
</dbReference>
<reference evidence="4 5" key="1">
    <citation type="submission" date="2016-01" db="EMBL/GenBank/DDBJ databases">
        <title>The new phylogeny of the genus Mycobacterium.</title>
        <authorList>
            <person name="Tarcisio F."/>
            <person name="Conor M."/>
            <person name="Antonella G."/>
            <person name="Elisabetta G."/>
            <person name="Giulia F.S."/>
            <person name="Sara T."/>
            <person name="Anna F."/>
            <person name="Clotilde B."/>
            <person name="Roberto B."/>
            <person name="Veronica D.S."/>
            <person name="Fabio R."/>
            <person name="Monica P."/>
            <person name="Olivier J."/>
            <person name="Enrico T."/>
            <person name="Nicola S."/>
        </authorList>
    </citation>
    <scope>NUCLEOTIDE SEQUENCE [LARGE SCALE GENOMIC DNA]</scope>
    <source>
        <strain evidence="4 5">ATCC 27353</strain>
    </source>
</reference>